<accession>A0ABU5STR4</accession>
<evidence type="ECO:0000256" key="1">
    <source>
        <dbReference type="ARBA" id="ARBA00010990"/>
    </source>
</evidence>
<comment type="similarity">
    <text evidence="1">Belongs to the P-Pant transferase superfamily. Gsp/Sfp/HetI/AcpT family.</text>
</comment>
<proteinExistence type="inferred from homology"/>
<dbReference type="GO" id="GO:0016740">
    <property type="term" value="F:transferase activity"/>
    <property type="evidence" value="ECO:0007669"/>
    <property type="project" value="UniProtKB-KW"/>
</dbReference>
<dbReference type="Proteomes" id="UP001302329">
    <property type="component" value="Unassembled WGS sequence"/>
</dbReference>
<dbReference type="Gene3D" id="3.90.470.20">
    <property type="entry name" value="4'-phosphopantetheinyl transferase domain"/>
    <property type="match status" value="1"/>
</dbReference>
<evidence type="ECO:0000256" key="3">
    <source>
        <dbReference type="SAM" id="MobiDB-lite"/>
    </source>
</evidence>
<dbReference type="SUPFAM" id="SSF56214">
    <property type="entry name" value="4'-phosphopantetheinyl transferase"/>
    <property type="match status" value="2"/>
</dbReference>
<organism evidence="5 6">
    <name type="scientific">Cyanobium gracile UHCC 0281</name>
    <dbReference type="NCBI Taxonomy" id="3110309"/>
    <lineage>
        <taxon>Bacteria</taxon>
        <taxon>Bacillati</taxon>
        <taxon>Cyanobacteriota</taxon>
        <taxon>Cyanophyceae</taxon>
        <taxon>Synechococcales</taxon>
        <taxon>Prochlorococcaceae</taxon>
        <taxon>Cyanobium</taxon>
    </lineage>
</organism>
<evidence type="ECO:0000259" key="4">
    <source>
        <dbReference type="Pfam" id="PF01648"/>
    </source>
</evidence>
<dbReference type="EMBL" id="JAYGHY010000009">
    <property type="protein sequence ID" value="MEA5441868.1"/>
    <property type="molecule type" value="Genomic_DNA"/>
</dbReference>
<gene>
    <name evidence="5" type="ORF">VB739_04810</name>
</gene>
<feature type="domain" description="4'-phosphopantetheinyl transferase" evidence="4">
    <location>
        <begin position="160"/>
        <end position="222"/>
    </location>
</feature>
<feature type="region of interest" description="Disordered" evidence="3">
    <location>
        <begin position="124"/>
        <end position="143"/>
    </location>
</feature>
<dbReference type="Pfam" id="PF01648">
    <property type="entry name" value="ACPS"/>
    <property type="match status" value="1"/>
</dbReference>
<evidence type="ECO:0000256" key="2">
    <source>
        <dbReference type="ARBA" id="ARBA00022679"/>
    </source>
</evidence>
<protein>
    <submittedName>
        <fullName evidence="5">4'-phosphopantetheinyl transferase superfamily protein</fullName>
    </submittedName>
</protein>
<comment type="caution">
    <text evidence="5">The sequence shown here is derived from an EMBL/GenBank/DDBJ whole genome shotgun (WGS) entry which is preliminary data.</text>
</comment>
<dbReference type="PANTHER" id="PTHR12215">
    <property type="entry name" value="PHOSPHOPANTETHEINE TRANSFERASE"/>
    <property type="match status" value="1"/>
</dbReference>
<name>A0ABU5STR4_9CYAN</name>
<keyword evidence="6" id="KW-1185">Reference proteome</keyword>
<keyword evidence="2 5" id="KW-0808">Transferase</keyword>
<dbReference type="InterPro" id="IPR050559">
    <property type="entry name" value="P-Pant_transferase_sf"/>
</dbReference>
<evidence type="ECO:0000313" key="5">
    <source>
        <dbReference type="EMBL" id="MEA5441868.1"/>
    </source>
</evidence>
<dbReference type="InterPro" id="IPR037143">
    <property type="entry name" value="4-PPantetheinyl_Trfase_dom_sf"/>
</dbReference>
<reference evidence="5 6" key="1">
    <citation type="submission" date="2023-12" db="EMBL/GenBank/DDBJ databases">
        <title>Baltic Sea Cyanobacteria.</title>
        <authorList>
            <person name="Delbaje E."/>
            <person name="Fewer D.P."/>
            <person name="Shishido T.K."/>
        </authorList>
    </citation>
    <scope>NUCLEOTIDE SEQUENCE [LARGE SCALE GENOMIC DNA]</scope>
    <source>
        <strain evidence="5 6">UHCC 0281</strain>
    </source>
</reference>
<dbReference type="PANTHER" id="PTHR12215:SF10">
    <property type="entry name" value="L-AMINOADIPATE-SEMIALDEHYDE DEHYDROGENASE-PHOSPHOPANTETHEINYL TRANSFERASE"/>
    <property type="match status" value="1"/>
</dbReference>
<evidence type="ECO:0000313" key="6">
    <source>
        <dbReference type="Proteomes" id="UP001302329"/>
    </source>
</evidence>
<dbReference type="InterPro" id="IPR008278">
    <property type="entry name" value="4-PPantetheinyl_Trfase_dom"/>
</dbReference>
<sequence length="252" mass="26928">MGSRAPEGEGMQCGDSPVHAAIAPLAWPDPGGGLALPPWPCPGPAPPPLLLLLDRREPQVQALVGPLGDLLDPGERQRLRLLRRQEDGERFLLGRGALRQILGFWLRCDPAGLVLGAGPHGKPELLPQQAGGPGQGGRPPQFNVSHSGDLILVGIHPQRPVGVDVEQRRPVPEWQGIANRCLPAEESERIRALPEEQRSDAFLAAWCRMEAGLKARGLGLFAGAPTDGRAREDPDLWPVNLPEGYVGATALA</sequence>